<sequence>MPSQDCCCAVATSTPSAWLVPSGDADNGFQDAASGATVAILGLQPLHLWAHWISEAEQWLEAFCMTSATFQELMEQLRPHLECQDTDMSVGRGSCTCLALTLIKLAMPTSLWYVSHLFGMGKATARETFLEVCGTLQDVLANTMLCMHDPVVVVGLRALGFPQCIRDLDGTHNPITCLSHGVQLYYS</sequence>
<dbReference type="EMBL" id="AKHW03006178">
    <property type="protein sequence ID" value="KYO23661.1"/>
    <property type="molecule type" value="Genomic_DNA"/>
</dbReference>
<evidence type="ECO:0000313" key="1">
    <source>
        <dbReference type="EMBL" id="KYO23661.1"/>
    </source>
</evidence>
<comment type="caution">
    <text evidence="1">The sequence shown here is derived from an EMBL/GenBank/DDBJ whole genome shotgun (WGS) entry which is preliminary data.</text>
</comment>
<accession>A0A151MGM6</accession>
<evidence type="ECO:0000313" key="2">
    <source>
        <dbReference type="Proteomes" id="UP000050525"/>
    </source>
</evidence>
<organism evidence="1 2">
    <name type="scientific">Alligator mississippiensis</name>
    <name type="common">American alligator</name>
    <dbReference type="NCBI Taxonomy" id="8496"/>
    <lineage>
        <taxon>Eukaryota</taxon>
        <taxon>Metazoa</taxon>
        <taxon>Chordata</taxon>
        <taxon>Craniata</taxon>
        <taxon>Vertebrata</taxon>
        <taxon>Euteleostomi</taxon>
        <taxon>Archelosauria</taxon>
        <taxon>Archosauria</taxon>
        <taxon>Crocodylia</taxon>
        <taxon>Alligatoridae</taxon>
        <taxon>Alligatorinae</taxon>
        <taxon>Alligator</taxon>
    </lineage>
</organism>
<reference evidence="1 2" key="1">
    <citation type="journal article" date="2012" name="Genome Biol.">
        <title>Sequencing three crocodilian genomes to illuminate the evolution of archosaurs and amniotes.</title>
        <authorList>
            <person name="St John J.A."/>
            <person name="Braun E.L."/>
            <person name="Isberg S.R."/>
            <person name="Miles L.G."/>
            <person name="Chong A.Y."/>
            <person name="Gongora J."/>
            <person name="Dalzell P."/>
            <person name="Moran C."/>
            <person name="Bed'hom B."/>
            <person name="Abzhanov A."/>
            <person name="Burgess S.C."/>
            <person name="Cooksey A.M."/>
            <person name="Castoe T.A."/>
            <person name="Crawford N.G."/>
            <person name="Densmore L.D."/>
            <person name="Drew J.C."/>
            <person name="Edwards S.V."/>
            <person name="Faircloth B.C."/>
            <person name="Fujita M.K."/>
            <person name="Greenwold M.J."/>
            <person name="Hoffmann F.G."/>
            <person name="Howard J.M."/>
            <person name="Iguchi T."/>
            <person name="Janes D.E."/>
            <person name="Khan S.Y."/>
            <person name="Kohno S."/>
            <person name="de Koning A.J."/>
            <person name="Lance S.L."/>
            <person name="McCarthy F.M."/>
            <person name="McCormack J.E."/>
            <person name="Merchant M.E."/>
            <person name="Peterson D.G."/>
            <person name="Pollock D.D."/>
            <person name="Pourmand N."/>
            <person name="Raney B.J."/>
            <person name="Roessler K.A."/>
            <person name="Sanford J.R."/>
            <person name="Sawyer R.H."/>
            <person name="Schmidt C.J."/>
            <person name="Triplett E.W."/>
            <person name="Tuberville T.D."/>
            <person name="Venegas-Anaya M."/>
            <person name="Howard J.T."/>
            <person name="Jarvis E.D."/>
            <person name="Guillette L.J.Jr."/>
            <person name="Glenn T.C."/>
            <person name="Green R.E."/>
            <person name="Ray D.A."/>
        </authorList>
    </citation>
    <scope>NUCLEOTIDE SEQUENCE [LARGE SCALE GENOMIC DNA]</scope>
    <source>
        <strain evidence="1">KSC_2009_1</strain>
    </source>
</reference>
<dbReference type="Proteomes" id="UP000050525">
    <property type="component" value="Unassembled WGS sequence"/>
</dbReference>
<keyword evidence="2" id="KW-1185">Reference proteome</keyword>
<dbReference type="AlphaFoldDB" id="A0A151MGM6"/>
<proteinExistence type="predicted"/>
<gene>
    <name evidence="1" type="ORF">Y1Q_0002292</name>
</gene>
<protein>
    <submittedName>
        <fullName evidence="1">Uncharacterized protein</fullName>
    </submittedName>
</protein>
<name>A0A151MGM6_ALLMI</name>